<feature type="domain" description="HTH bat-type" evidence="3">
    <location>
        <begin position="155"/>
        <end position="206"/>
    </location>
</feature>
<evidence type="ECO:0000313" key="5">
    <source>
        <dbReference type="EMBL" id="MFC4358861.1"/>
    </source>
</evidence>
<evidence type="ECO:0000259" key="3">
    <source>
        <dbReference type="Pfam" id="PF04967"/>
    </source>
</evidence>
<accession>A0ABD5PDN2</accession>
<comment type="caution">
    <text evidence="5">The sequence shown here is derived from an EMBL/GenBank/DDBJ whole genome shotgun (WGS) entry which is preliminary data.</text>
</comment>
<reference evidence="5 6" key="1">
    <citation type="journal article" date="2019" name="Int. J. Syst. Evol. Microbiol.">
        <title>The Global Catalogue of Microorganisms (GCM) 10K type strain sequencing project: providing services to taxonomists for standard genome sequencing and annotation.</title>
        <authorList>
            <consortium name="The Broad Institute Genomics Platform"/>
            <consortium name="The Broad Institute Genome Sequencing Center for Infectious Disease"/>
            <person name="Wu L."/>
            <person name="Ma J."/>
        </authorList>
    </citation>
    <scope>NUCLEOTIDE SEQUENCE [LARGE SCALE GENOMIC DNA]</scope>
    <source>
        <strain evidence="5 6">CGMCC 1.12553</strain>
    </source>
</reference>
<keyword evidence="1" id="KW-0805">Transcription regulation</keyword>
<keyword evidence="2" id="KW-0804">Transcription</keyword>
<dbReference type="RefSeq" id="WP_267619782.1">
    <property type="nucleotide sequence ID" value="NZ_JAODIW010000004.1"/>
</dbReference>
<sequence>MLLAEFTLDHPILRETLRSRPGLRVVWERSDTSGERRVVLCWVEGDDFDGLDAALEADPTVADPTVLTEVGGRRLYRFDLADEGHQKSVYPVMVEESGVIRSLTADASGWHFRVEFPTRVAFDRFREVCREYDLDISLGRILAETPAERDAAFGLTAPQREALRAAVDTGYLSIPREASLAELGDALDISQNAASERFRRGVETLVQNTVIDGES</sequence>
<organism evidence="5 6">
    <name type="scientific">Halobium salinum</name>
    <dbReference type="NCBI Taxonomy" id="1364940"/>
    <lineage>
        <taxon>Archaea</taxon>
        <taxon>Methanobacteriati</taxon>
        <taxon>Methanobacteriota</taxon>
        <taxon>Stenosarchaea group</taxon>
        <taxon>Halobacteria</taxon>
        <taxon>Halobacteriales</taxon>
        <taxon>Haloferacaceae</taxon>
        <taxon>Halobium</taxon>
    </lineage>
</organism>
<dbReference type="PANTHER" id="PTHR34236:SF1">
    <property type="entry name" value="DIMETHYL SULFOXIDE REDUCTASE TRANSCRIPTIONAL ACTIVATOR"/>
    <property type="match status" value="1"/>
</dbReference>
<evidence type="ECO:0000256" key="2">
    <source>
        <dbReference type="ARBA" id="ARBA00023163"/>
    </source>
</evidence>
<dbReference type="AlphaFoldDB" id="A0ABD5PDN2"/>
<keyword evidence="6" id="KW-1185">Reference proteome</keyword>
<feature type="domain" description="Bacterioopsin transcriptional activator GAF and HTH associated" evidence="4">
    <location>
        <begin position="32"/>
        <end position="133"/>
    </location>
</feature>
<evidence type="ECO:0000256" key="1">
    <source>
        <dbReference type="ARBA" id="ARBA00023015"/>
    </source>
</evidence>
<dbReference type="EMBL" id="JBHSDS010000007">
    <property type="protein sequence ID" value="MFC4358861.1"/>
    <property type="molecule type" value="Genomic_DNA"/>
</dbReference>
<protein>
    <submittedName>
        <fullName evidence="5">Helix-turn-helix domain-containing protein</fullName>
    </submittedName>
</protein>
<dbReference type="Pfam" id="PF15915">
    <property type="entry name" value="BAT"/>
    <property type="match status" value="1"/>
</dbReference>
<evidence type="ECO:0000259" key="4">
    <source>
        <dbReference type="Pfam" id="PF15915"/>
    </source>
</evidence>
<dbReference type="Pfam" id="PF04967">
    <property type="entry name" value="HTH_10"/>
    <property type="match status" value="1"/>
</dbReference>
<name>A0ABD5PDN2_9EURY</name>
<dbReference type="InterPro" id="IPR007050">
    <property type="entry name" value="HTH_bacterioopsin"/>
</dbReference>
<dbReference type="PANTHER" id="PTHR34236">
    <property type="entry name" value="DIMETHYL SULFOXIDE REDUCTASE TRANSCRIPTIONAL ACTIVATOR"/>
    <property type="match status" value="1"/>
</dbReference>
<gene>
    <name evidence="5" type="ORF">ACFO0N_13005</name>
</gene>
<proteinExistence type="predicted"/>
<dbReference type="InterPro" id="IPR031803">
    <property type="entry name" value="BAT_GAF/HTH-assoc"/>
</dbReference>
<evidence type="ECO:0000313" key="6">
    <source>
        <dbReference type="Proteomes" id="UP001595921"/>
    </source>
</evidence>
<dbReference type="Proteomes" id="UP001595921">
    <property type="component" value="Unassembled WGS sequence"/>
</dbReference>